<protein>
    <recommendedName>
        <fullName evidence="3">UBA domain-containing protein</fullName>
    </recommendedName>
</protein>
<proteinExistence type="predicted"/>
<dbReference type="SUPFAM" id="SSF46934">
    <property type="entry name" value="UBA-like"/>
    <property type="match status" value="1"/>
</dbReference>
<dbReference type="AlphaFoldDB" id="A0A7S1EZ51"/>
<evidence type="ECO:0000313" key="4">
    <source>
        <dbReference type="EMBL" id="CAD8833521.1"/>
    </source>
</evidence>
<dbReference type="Gene3D" id="1.10.8.10">
    <property type="entry name" value="DNA helicase RuvA subunit, C-terminal domain"/>
    <property type="match status" value="1"/>
</dbReference>
<feature type="region of interest" description="Disordered" evidence="2">
    <location>
        <begin position="231"/>
        <end position="251"/>
    </location>
</feature>
<feature type="coiled-coil region" evidence="1">
    <location>
        <begin position="297"/>
        <end position="342"/>
    </location>
</feature>
<feature type="region of interest" description="Disordered" evidence="2">
    <location>
        <begin position="465"/>
        <end position="499"/>
    </location>
</feature>
<dbReference type="Pfam" id="PF00627">
    <property type="entry name" value="UBA"/>
    <property type="match status" value="1"/>
</dbReference>
<dbReference type="EMBL" id="HBFQ01011226">
    <property type="protein sequence ID" value="CAD8833521.1"/>
    <property type="molecule type" value="Transcribed_RNA"/>
</dbReference>
<dbReference type="PROSITE" id="PS50030">
    <property type="entry name" value="UBA"/>
    <property type="match status" value="1"/>
</dbReference>
<evidence type="ECO:0000256" key="1">
    <source>
        <dbReference type="SAM" id="Coils"/>
    </source>
</evidence>
<evidence type="ECO:0000259" key="3">
    <source>
        <dbReference type="PROSITE" id="PS50030"/>
    </source>
</evidence>
<feature type="compositionally biased region" description="Acidic residues" evidence="2">
    <location>
        <begin position="484"/>
        <end position="499"/>
    </location>
</feature>
<evidence type="ECO:0000256" key="2">
    <source>
        <dbReference type="SAM" id="MobiDB-lite"/>
    </source>
</evidence>
<dbReference type="InterPro" id="IPR009060">
    <property type="entry name" value="UBA-like_sf"/>
</dbReference>
<dbReference type="SMART" id="SM00165">
    <property type="entry name" value="UBA"/>
    <property type="match status" value="1"/>
</dbReference>
<gene>
    <name evidence="4" type="ORF">NSCI0253_LOCUS7869</name>
</gene>
<feature type="region of interest" description="Disordered" evidence="2">
    <location>
        <begin position="265"/>
        <end position="295"/>
    </location>
</feature>
<feature type="compositionally biased region" description="Low complexity" evidence="2">
    <location>
        <begin position="361"/>
        <end position="372"/>
    </location>
</feature>
<dbReference type="InterPro" id="IPR015940">
    <property type="entry name" value="UBA"/>
</dbReference>
<reference evidence="4" key="1">
    <citation type="submission" date="2021-01" db="EMBL/GenBank/DDBJ databases">
        <authorList>
            <person name="Corre E."/>
            <person name="Pelletier E."/>
            <person name="Niang G."/>
            <person name="Scheremetjew M."/>
            <person name="Finn R."/>
            <person name="Kale V."/>
            <person name="Holt S."/>
            <person name="Cochrane G."/>
            <person name="Meng A."/>
            <person name="Brown T."/>
            <person name="Cohen L."/>
        </authorList>
    </citation>
    <scope>NUCLEOTIDE SEQUENCE</scope>
</reference>
<feature type="compositionally biased region" description="Polar residues" evidence="2">
    <location>
        <begin position="236"/>
        <end position="250"/>
    </location>
</feature>
<organism evidence="4">
    <name type="scientific">Noctiluca scintillans</name>
    <name type="common">Sea sparkle</name>
    <name type="synonym">Red tide dinoflagellate</name>
    <dbReference type="NCBI Taxonomy" id="2966"/>
    <lineage>
        <taxon>Eukaryota</taxon>
        <taxon>Sar</taxon>
        <taxon>Alveolata</taxon>
        <taxon>Dinophyceae</taxon>
        <taxon>Noctilucales</taxon>
        <taxon>Noctilucaceae</taxon>
        <taxon>Noctiluca</taxon>
    </lineage>
</organism>
<feature type="domain" description="UBA" evidence="3">
    <location>
        <begin position="65"/>
        <end position="110"/>
    </location>
</feature>
<feature type="region of interest" description="Disordered" evidence="2">
    <location>
        <begin position="349"/>
        <end position="385"/>
    </location>
</feature>
<accession>A0A7S1EZ51</accession>
<name>A0A7S1EZ51_NOCSC</name>
<keyword evidence="1" id="KW-0175">Coiled coil</keyword>
<sequence>MERWGSASQEFFAVAGRKGFDVARRGGEISLDAARRGSQLSRELFQTLKSKTLDIGAAFDGMRSNSDSKASRDDNVSRLSALGFPIAACRHALSECEGNVQLAALYLIDESHSNELLSATLAAGAQDQLAVGYLARIGNLRGHTELNGVLVGLHLWDETAKRWVVQLPNGSMKSLRPRNLNGLDQQGLDAAATELIGEARSLLTEVDDEVEQTLCALSAQDLMELVMTLRDKERQSQSSPNAETEASTARDTLECTDAEAQMASEPVALAESSEERGEHASSTSPPGGSDVAADSERADLEKNLANAELRMASWEADQEARVADLERRERELLESQAKWREEAAVVGNVKHHEELQEAEVPEQQAQQQAQQDAQEDPEWTAQRREIDVQREELARLQEQMQQFSLQLEEQQRAQAVAAEEREFKLAEEEREQATVGHALREEKELLESQRRAVALLQRSLLQSHNQNGASKGSCVEMEIGDTSSQEEETTCEDVDERSDIDDEVWDLDWSTAFSDQTRSAVVLAVGKDREAEDVHSGHDAET</sequence>